<keyword evidence="4" id="KW-1185">Reference proteome</keyword>
<protein>
    <submittedName>
        <fullName evidence="2">Uncharacterized protein</fullName>
    </submittedName>
</protein>
<dbReference type="RefSeq" id="WP_284252007.1">
    <property type="nucleotide sequence ID" value="NZ_BAAAQO010000004.1"/>
</dbReference>
<reference evidence="4" key="2">
    <citation type="journal article" date="2019" name="Int. J. Syst. Evol. Microbiol.">
        <title>The Global Catalogue of Microorganisms (GCM) 10K type strain sequencing project: providing services to taxonomists for standard genome sequencing and annotation.</title>
        <authorList>
            <consortium name="The Broad Institute Genomics Platform"/>
            <consortium name="The Broad Institute Genome Sequencing Center for Infectious Disease"/>
            <person name="Wu L."/>
            <person name="Ma J."/>
        </authorList>
    </citation>
    <scope>NUCLEOTIDE SEQUENCE [LARGE SCALE GENOMIC DNA]</scope>
    <source>
        <strain evidence="4">NBRC 108894</strain>
    </source>
</reference>
<dbReference type="Proteomes" id="UP001157034">
    <property type="component" value="Unassembled WGS sequence"/>
</dbReference>
<evidence type="ECO:0000313" key="3">
    <source>
        <dbReference type="EMBL" id="GMA97186.1"/>
    </source>
</evidence>
<organism evidence="2 4">
    <name type="scientific">Pseudolysinimonas kribbensis</name>
    <dbReference type="NCBI Taxonomy" id="433641"/>
    <lineage>
        <taxon>Bacteria</taxon>
        <taxon>Bacillati</taxon>
        <taxon>Actinomycetota</taxon>
        <taxon>Actinomycetes</taxon>
        <taxon>Micrococcales</taxon>
        <taxon>Microbacteriaceae</taxon>
        <taxon>Pseudolysinimonas</taxon>
    </lineage>
</organism>
<feature type="region of interest" description="Disordered" evidence="1">
    <location>
        <begin position="1"/>
        <end position="23"/>
    </location>
</feature>
<accession>A0ABQ6JY87</accession>
<proteinExistence type="predicted"/>
<name>A0ABQ6JY87_9MICO</name>
<dbReference type="EMBL" id="BSVB01000001">
    <property type="protein sequence ID" value="GMA97186.1"/>
    <property type="molecule type" value="Genomic_DNA"/>
</dbReference>
<evidence type="ECO:0000256" key="1">
    <source>
        <dbReference type="SAM" id="MobiDB-lite"/>
    </source>
</evidence>
<gene>
    <name evidence="2" type="ORF">GCM10025881_01090</name>
    <name evidence="3" type="ORF">GCM10025881_40100</name>
</gene>
<reference evidence="2" key="1">
    <citation type="journal article" date="2014" name="Int. J. Syst. Evol. Microbiol.">
        <title>Complete genome of a new Firmicutes species belonging to the dominant human colonic microbiota ('Ruminococcus bicirculans') reveals two chromosomes and a selective capacity to utilize plant glucans.</title>
        <authorList>
            <consortium name="NISC Comparative Sequencing Program"/>
            <person name="Wegmann U."/>
            <person name="Louis P."/>
            <person name="Goesmann A."/>
            <person name="Henrissat B."/>
            <person name="Duncan S.H."/>
            <person name="Flint H.J."/>
        </authorList>
    </citation>
    <scope>NUCLEOTIDE SEQUENCE</scope>
    <source>
        <strain evidence="2">NBRC 108894</strain>
    </source>
</reference>
<dbReference type="EMBL" id="BSVB01000001">
    <property type="protein sequence ID" value="GMA93285.1"/>
    <property type="molecule type" value="Genomic_DNA"/>
</dbReference>
<evidence type="ECO:0000313" key="4">
    <source>
        <dbReference type="Proteomes" id="UP001157034"/>
    </source>
</evidence>
<evidence type="ECO:0000313" key="2">
    <source>
        <dbReference type="EMBL" id="GMA93285.1"/>
    </source>
</evidence>
<comment type="caution">
    <text evidence="2">The sequence shown here is derived from an EMBL/GenBank/DDBJ whole genome shotgun (WGS) entry which is preliminary data.</text>
</comment>
<sequence>MNDHYSPIYPDIRHAPRPAHQPKPCGICGDPDHTTAYHPLPEDPSLAIDTDCCQ</sequence>
<reference evidence="2" key="3">
    <citation type="submission" date="2023-02" db="EMBL/GenBank/DDBJ databases">
        <authorList>
            <person name="Sun Q."/>
            <person name="Mori K."/>
        </authorList>
    </citation>
    <scope>NUCLEOTIDE SEQUENCE</scope>
    <source>
        <strain evidence="2">NBRC 108894</strain>
    </source>
</reference>